<proteinExistence type="inferred from homology"/>
<dbReference type="SMART" id="SM00879">
    <property type="entry name" value="Brix"/>
    <property type="match status" value="1"/>
</dbReference>
<feature type="region of interest" description="Disordered" evidence="5">
    <location>
        <begin position="85"/>
        <end position="125"/>
    </location>
</feature>
<dbReference type="EMBL" id="HG672392">
    <property type="protein sequence ID" value="CDI82438.1"/>
    <property type="molecule type" value="Genomic_DNA"/>
</dbReference>
<feature type="compositionally biased region" description="Basic and acidic residues" evidence="5">
    <location>
        <begin position="87"/>
        <end position="97"/>
    </location>
</feature>
<dbReference type="OMA" id="CGKTLWR"/>
<dbReference type="SUPFAM" id="SSF52954">
    <property type="entry name" value="Class II aaRS ABD-related"/>
    <property type="match status" value="1"/>
</dbReference>
<keyword evidence="8" id="KW-1185">Reference proteome</keyword>
<feature type="domain" description="Brix" evidence="6">
    <location>
        <begin position="210"/>
        <end position="388"/>
    </location>
</feature>
<feature type="compositionally biased region" description="Basic residues" evidence="5">
    <location>
        <begin position="454"/>
        <end position="471"/>
    </location>
</feature>
<evidence type="ECO:0000256" key="5">
    <source>
        <dbReference type="SAM" id="MobiDB-lite"/>
    </source>
</evidence>
<evidence type="ECO:0000256" key="1">
    <source>
        <dbReference type="ARBA" id="ARBA00004604"/>
    </source>
</evidence>
<dbReference type="AlphaFoldDB" id="U6GT40"/>
<organism evidence="7 8">
    <name type="scientific">Eimeria acervulina</name>
    <name type="common">Coccidian parasite</name>
    <dbReference type="NCBI Taxonomy" id="5801"/>
    <lineage>
        <taxon>Eukaryota</taxon>
        <taxon>Sar</taxon>
        <taxon>Alveolata</taxon>
        <taxon>Apicomplexa</taxon>
        <taxon>Conoidasida</taxon>
        <taxon>Coccidia</taxon>
        <taxon>Eucoccidiorida</taxon>
        <taxon>Eimeriorina</taxon>
        <taxon>Eimeriidae</taxon>
        <taxon>Eimeria</taxon>
    </lineage>
</organism>
<reference evidence="7" key="2">
    <citation type="submission" date="2013-10" db="EMBL/GenBank/DDBJ databases">
        <authorList>
            <person name="Aslett M."/>
        </authorList>
    </citation>
    <scope>NUCLEOTIDE SEQUENCE</scope>
    <source>
        <strain evidence="7">Houghton</strain>
    </source>
</reference>
<dbReference type="GeneID" id="25270862"/>
<dbReference type="OrthoDB" id="1638493at2759"/>
<dbReference type="Pfam" id="PF04427">
    <property type="entry name" value="Brix"/>
    <property type="match status" value="1"/>
</dbReference>
<dbReference type="PANTHER" id="PTHR13634:SF0">
    <property type="entry name" value="RIBOSOME BIOGENESIS PROTEIN BRX1 HOMOLOG"/>
    <property type="match status" value="1"/>
</dbReference>
<feature type="compositionally biased region" description="Low complexity" evidence="5">
    <location>
        <begin position="100"/>
        <end position="113"/>
    </location>
</feature>
<evidence type="ECO:0000259" key="6">
    <source>
        <dbReference type="PROSITE" id="PS50833"/>
    </source>
</evidence>
<evidence type="ECO:0000256" key="2">
    <source>
        <dbReference type="ARBA" id="ARBA00006369"/>
    </source>
</evidence>
<keyword evidence="3" id="KW-0690">Ribosome biogenesis</keyword>
<keyword evidence="4" id="KW-0539">Nucleus</keyword>
<dbReference type="GO" id="GO:0000027">
    <property type="term" value="P:ribosomal large subunit assembly"/>
    <property type="evidence" value="ECO:0007669"/>
    <property type="project" value="TreeGrafter"/>
</dbReference>
<dbReference type="GO" id="GO:0019843">
    <property type="term" value="F:rRNA binding"/>
    <property type="evidence" value="ECO:0007669"/>
    <property type="project" value="InterPro"/>
</dbReference>
<dbReference type="PANTHER" id="PTHR13634">
    <property type="entry name" value="RIBOSOME BIOGENESIS PROTEIN BRIX"/>
    <property type="match status" value="1"/>
</dbReference>
<gene>
    <name evidence="7" type="ORF">EAH_00027920</name>
</gene>
<dbReference type="InterPro" id="IPR026532">
    <property type="entry name" value="BRX1"/>
</dbReference>
<dbReference type="Proteomes" id="UP000018050">
    <property type="component" value="Unassembled WGS sequence"/>
</dbReference>
<dbReference type="VEuPathDB" id="ToxoDB:EAH_00027920"/>
<evidence type="ECO:0000313" key="8">
    <source>
        <dbReference type="Proteomes" id="UP000018050"/>
    </source>
</evidence>
<sequence length="471" mass="53898">MVQKETVPATRTARAGGAAAGAAKSATPSGKSLRRTSNKRAASGLIPGKDDGLANGVATEQLKQRKKPRLQHQREQRKLTRIQVKQQQEHYEQEKVQESGQQEQGQPLHPQQLAKRQHRQGHPHKRQELLMDECEEQHLATEDEVPAEREAFPLTEITTEPPASTLPDSACEGAQELDRAAAIDAAAAADPYLLEDADYLRRETRWLNRQRVLLLGSRGISARSRHLIEDFKKLLPHHKCNSVVYLEQRKNDALLHVVKVPLGPTFIARLMNVETLNEVRLSGNCLLHSRPLLIFGVEFDREPHFRVLKELFMQVFGTPRNHPRSKPFFDHAMSFFVTDNRIWFRHYQIAPLVMGEGGDANNPHGQTFIEIGPRFVLDPVKILEGSFCGKTLWRNAEFVRTRNLMRPRRLREALDFARRQGQKEKRRLYLESMLESEPRNKLATEEVFGTDAMKKKHNHKLRNRRSQGSKA</sequence>
<comment type="similarity">
    <text evidence="2">Belongs to the BRX1 family.</text>
</comment>
<feature type="region of interest" description="Disordered" evidence="5">
    <location>
        <begin position="1"/>
        <end position="54"/>
    </location>
</feature>
<reference evidence="7" key="1">
    <citation type="submission" date="2013-10" db="EMBL/GenBank/DDBJ databases">
        <title>Genomic analysis of the causative agents of coccidiosis in chickens.</title>
        <authorList>
            <person name="Reid A.J."/>
            <person name="Blake D."/>
            <person name="Billington K."/>
            <person name="Browne H."/>
            <person name="Dunn M."/>
            <person name="Hung S."/>
            <person name="Kawahara F."/>
            <person name="Miranda-Saavedra D."/>
            <person name="Mourier T."/>
            <person name="Nagra H."/>
            <person name="Otto T.D."/>
            <person name="Rawlings N."/>
            <person name="Sanchez A."/>
            <person name="Sanders M."/>
            <person name="Subramaniam C."/>
            <person name="Tay Y."/>
            <person name="Dear P."/>
            <person name="Doerig C."/>
            <person name="Gruber A."/>
            <person name="Parkinson J."/>
            <person name="Shirley M."/>
            <person name="Wan K.L."/>
            <person name="Berriman M."/>
            <person name="Tomley F."/>
            <person name="Pain A."/>
        </authorList>
    </citation>
    <scope>NUCLEOTIDE SEQUENCE</scope>
    <source>
        <strain evidence="7">Houghton</strain>
    </source>
</reference>
<dbReference type="PROSITE" id="PS50833">
    <property type="entry name" value="BRIX"/>
    <property type="match status" value="1"/>
</dbReference>
<evidence type="ECO:0000313" key="7">
    <source>
        <dbReference type="EMBL" id="CDI82438.1"/>
    </source>
</evidence>
<dbReference type="RefSeq" id="XP_013248150.1">
    <property type="nucleotide sequence ID" value="XM_013392696.1"/>
</dbReference>
<dbReference type="GO" id="GO:0005730">
    <property type="term" value="C:nucleolus"/>
    <property type="evidence" value="ECO:0007669"/>
    <property type="project" value="UniProtKB-SubCell"/>
</dbReference>
<name>U6GT40_EIMAC</name>
<dbReference type="InterPro" id="IPR007109">
    <property type="entry name" value="Brix"/>
</dbReference>
<protein>
    <submittedName>
        <fullName evidence="7">Ribosome biogenesis protein brix, putative</fullName>
    </submittedName>
</protein>
<feature type="compositionally biased region" description="Basic residues" evidence="5">
    <location>
        <begin position="115"/>
        <end position="125"/>
    </location>
</feature>
<evidence type="ECO:0000256" key="3">
    <source>
        <dbReference type="ARBA" id="ARBA00022517"/>
    </source>
</evidence>
<dbReference type="GO" id="GO:0006364">
    <property type="term" value="P:rRNA processing"/>
    <property type="evidence" value="ECO:0007669"/>
    <property type="project" value="InterPro"/>
</dbReference>
<comment type="subcellular location">
    <subcellularLocation>
        <location evidence="1">Nucleus</location>
        <location evidence="1">Nucleolus</location>
    </subcellularLocation>
</comment>
<accession>U6GT40</accession>
<evidence type="ECO:0000256" key="4">
    <source>
        <dbReference type="ARBA" id="ARBA00023242"/>
    </source>
</evidence>
<feature type="region of interest" description="Disordered" evidence="5">
    <location>
        <begin position="448"/>
        <end position="471"/>
    </location>
</feature>
<feature type="compositionally biased region" description="Low complexity" evidence="5">
    <location>
        <begin position="8"/>
        <end position="31"/>
    </location>
</feature>